<protein>
    <submittedName>
        <fullName evidence="1">Uncharacterized protein</fullName>
    </submittedName>
</protein>
<evidence type="ECO:0000313" key="1">
    <source>
        <dbReference type="EMBL" id="KAI8538355.1"/>
    </source>
</evidence>
<name>A0ACC0MBM5_RHOML</name>
<accession>A0ACC0MBM5</accession>
<evidence type="ECO:0000313" key="2">
    <source>
        <dbReference type="Proteomes" id="UP001062846"/>
    </source>
</evidence>
<sequence length="628" mass="70649">MTRPEFSEEIYTLPRPHLFVPSGFAGYRLPQQTDYDLELVLRDPRVHIANTWAEAEQRDICSFGGPCSSLALYEGLPARVRELVDAAGFREFIQTLTVPVRNDHAFLVALAERWRDTSNTFHLPPGEMTVMPTNFATITGLRVGGDPIPFDSGIHEDPSALEWFLGEVPKVERGAARYAQFAKYPKKKPINEHEEEQMAREYLLYLFGATLFPNRGSTVYLSYLPALRDLRTASRFDWGGAGLGTAYLFFGDSSRSGQSTSGYWRVWELWAYEVLRMYPPECKHPDLSTLPRALIWSTEHRGTKEGRGSLNAYRLYLDELRASRVPGPLPPRASHTSEYTLAELERFTRPDTELTRHLRPTMDYATYQRDHLARPLGVRARREVQEQAREAGAERRAAAEIQRGGERRVRRRESRPVVGGPPELLWKVDVVDSQGNPTEVQLTPALPVEWVNKAVRRMLALESVVRRAAYGFPLELRYPAPTAQPAQAATSRRTQAQGRAASKKRARSPPRAQTTMPPAATRHTRSSQPAAASKEASRKAVARAEELYRIEMHDRSGQDEPACKKQLILSQPAEEEEEGEEGEEEARSGSDDTADDPNYLQDPTENLDDDDGGGDDDDGGGDTDWFGR</sequence>
<proteinExistence type="predicted"/>
<keyword evidence="2" id="KW-1185">Reference proteome</keyword>
<gene>
    <name evidence="1" type="ORF">RHMOL_Rhmol09G0096500</name>
</gene>
<reference evidence="1" key="1">
    <citation type="submission" date="2022-02" db="EMBL/GenBank/DDBJ databases">
        <title>Plant Genome Project.</title>
        <authorList>
            <person name="Zhang R.-G."/>
        </authorList>
    </citation>
    <scope>NUCLEOTIDE SEQUENCE</scope>
    <source>
        <strain evidence="1">AT1</strain>
    </source>
</reference>
<dbReference type="EMBL" id="CM046396">
    <property type="protein sequence ID" value="KAI8538355.1"/>
    <property type="molecule type" value="Genomic_DNA"/>
</dbReference>
<comment type="caution">
    <text evidence="1">The sequence shown here is derived from an EMBL/GenBank/DDBJ whole genome shotgun (WGS) entry which is preliminary data.</text>
</comment>
<dbReference type="Proteomes" id="UP001062846">
    <property type="component" value="Chromosome 9"/>
</dbReference>
<organism evidence="1 2">
    <name type="scientific">Rhododendron molle</name>
    <name type="common">Chinese azalea</name>
    <name type="synonym">Azalea mollis</name>
    <dbReference type="NCBI Taxonomy" id="49168"/>
    <lineage>
        <taxon>Eukaryota</taxon>
        <taxon>Viridiplantae</taxon>
        <taxon>Streptophyta</taxon>
        <taxon>Embryophyta</taxon>
        <taxon>Tracheophyta</taxon>
        <taxon>Spermatophyta</taxon>
        <taxon>Magnoliopsida</taxon>
        <taxon>eudicotyledons</taxon>
        <taxon>Gunneridae</taxon>
        <taxon>Pentapetalae</taxon>
        <taxon>asterids</taxon>
        <taxon>Ericales</taxon>
        <taxon>Ericaceae</taxon>
        <taxon>Ericoideae</taxon>
        <taxon>Rhodoreae</taxon>
        <taxon>Rhododendron</taxon>
    </lineage>
</organism>